<dbReference type="InterPro" id="IPR027417">
    <property type="entry name" value="P-loop_NTPase"/>
</dbReference>
<dbReference type="InterPro" id="IPR024633">
    <property type="entry name" value="DnaA_N_dom"/>
</dbReference>
<feature type="binding site" evidence="8">
    <location>
        <position position="147"/>
    </location>
    <ligand>
        <name>ATP</name>
        <dbReference type="ChEBI" id="CHEBI:30616"/>
    </ligand>
</feature>
<comment type="function">
    <text evidence="8 10">Plays an essential role in the initiation and regulation of chromosomal replication. ATP-DnaA binds to the origin of replication (oriC) to initiate formation of the DNA replication initiation complex once per cell cycle. Binds the DnaA box (a 9 base pair repeat at the origin) and separates the double-stranded (ds)DNA. Forms a right-handed helical filament on oriC DNA; dsDNA binds to the exterior of the filament while single-stranded (ss)DNA is stabiized in the filament's interior. The ATP-DnaA-oriC complex binds and stabilizes one strand of the AT-rich DNA unwinding element (DUE), permitting loading of DNA polymerase. After initiation quickly degrades to an ADP-DnaA complex that is not apt for DNA replication. Binds acidic phospholipids.</text>
</comment>
<dbReference type="Gene3D" id="1.10.8.60">
    <property type="match status" value="1"/>
</dbReference>
<evidence type="ECO:0000256" key="4">
    <source>
        <dbReference type="ARBA" id="ARBA00022741"/>
    </source>
</evidence>
<evidence type="ECO:0000256" key="1">
    <source>
        <dbReference type="ARBA" id="ARBA00006583"/>
    </source>
</evidence>
<gene>
    <name evidence="8" type="primary">dnaA</name>
    <name evidence="14" type="ordered locus">Thein_0001</name>
</gene>
<evidence type="ECO:0000256" key="2">
    <source>
        <dbReference type="ARBA" id="ARBA00022490"/>
    </source>
</evidence>
<keyword evidence="7 8" id="KW-0238">DNA-binding</keyword>
<dbReference type="Proteomes" id="UP000006793">
    <property type="component" value="Chromosome"/>
</dbReference>
<dbReference type="InterPro" id="IPR003593">
    <property type="entry name" value="AAA+_ATPase"/>
</dbReference>
<dbReference type="EMBL" id="CP002683">
    <property type="protein sequence ID" value="AEH43887.1"/>
    <property type="molecule type" value="Genomic_DNA"/>
</dbReference>
<dbReference type="SUPFAM" id="SSF48295">
    <property type="entry name" value="TrpR-like"/>
    <property type="match status" value="1"/>
</dbReference>
<dbReference type="Pfam" id="PF00308">
    <property type="entry name" value="Bac_DnaA"/>
    <property type="match status" value="1"/>
</dbReference>
<feature type="domain" description="Chromosomal replication initiator DnaA C-terminal" evidence="13">
    <location>
        <begin position="345"/>
        <end position="413"/>
    </location>
</feature>
<evidence type="ECO:0000256" key="3">
    <source>
        <dbReference type="ARBA" id="ARBA00022705"/>
    </source>
</evidence>
<dbReference type="RefSeq" id="WP_013906634.1">
    <property type="nucleotide sequence ID" value="NC_015681.1"/>
</dbReference>
<dbReference type="SMART" id="SM00382">
    <property type="entry name" value="AAA"/>
    <property type="match status" value="1"/>
</dbReference>
<dbReference type="GO" id="GO:0008289">
    <property type="term" value="F:lipid binding"/>
    <property type="evidence" value="ECO:0007669"/>
    <property type="project" value="UniProtKB-KW"/>
</dbReference>
<dbReference type="InterPro" id="IPR038454">
    <property type="entry name" value="DnaA_N_sf"/>
</dbReference>
<comment type="subcellular location">
    <subcellularLocation>
        <location evidence="8">Cytoplasm</location>
    </subcellularLocation>
</comment>
<dbReference type="Gene3D" id="1.10.1750.10">
    <property type="match status" value="1"/>
</dbReference>
<dbReference type="PaxDb" id="667014-Thein_0001"/>
<accession>F8A7X1</accession>
<evidence type="ECO:0000256" key="9">
    <source>
        <dbReference type="NCBIfam" id="TIGR00362"/>
    </source>
</evidence>
<dbReference type="InterPro" id="IPR018312">
    <property type="entry name" value="Chromosome_initiator_DnaA_CS"/>
</dbReference>
<keyword evidence="15" id="KW-1185">Reference proteome</keyword>
<dbReference type="Pfam" id="PF08299">
    <property type="entry name" value="Bac_DnaA_C"/>
    <property type="match status" value="1"/>
</dbReference>
<dbReference type="Gene3D" id="3.30.300.180">
    <property type="match status" value="1"/>
</dbReference>
<keyword evidence="2 8" id="KW-0963">Cytoplasm</keyword>
<dbReference type="NCBIfam" id="TIGR00362">
    <property type="entry name" value="DnaA"/>
    <property type="match status" value="1"/>
</dbReference>
<dbReference type="KEGG" id="tid:Thein_0001"/>
<dbReference type="InterPro" id="IPR013317">
    <property type="entry name" value="DnaA_dom"/>
</dbReference>
<evidence type="ECO:0000256" key="6">
    <source>
        <dbReference type="ARBA" id="ARBA00023121"/>
    </source>
</evidence>
<feature type="binding site" evidence="8">
    <location>
        <position position="144"/>
    </location>
    <ligand>
        <name>ATP</name>
        <dbReference type="ChEBI" id="CHEBI:30616"/>
    </ligand>
</feature>
<evidence type="ECO:0000256" key="8">
    <source>
        <dbReference type="HAMAP-Rule" id="MF_00377"/>
    </source>
</evidence>
<protein>
    <recommendedName>
        <fullName evidence="8 9">Chromosomal replication initiator protein DnaA</fullName>
    </recommendedName>
</protein>
<dbReference type="CDD" id="cd06571">
    <property type="entry name" value="Bac_DnaA_C"/>
    <property type="match status" value="1"/>
</dbReference>
<dbReference type="HAMAP" id="MF_00377">
    <property type="entry name" value="DnaA_bact"/>
    <property type="match status" value="1"/>
</dbReference>
<comment type="domain">
    <text evidence="8">Domain I is involved in oligomerization and binding regulators, domain II is flexibile and of varying length in different bacteria, domain III forms the AAA+ region, while domain IV binds dsDNA.</text>
</comment>
<organism evidence="14 15">
    <name type="scientific">Thermodesulfatator indicus (strain DSM 15286 / JCM 11887 / CIR29812)</name>
    <dbReference type="NCBI Taxonomy" id="667014"/>
    <lineage>
        <taxon>Bacteria</taxon>
        <taxon>Pseudomonadati</taxon>
        <taxon>Thermodesulfobacteriota</taxon>
        <taxon>Thermodesulfobacteria</taxon>
        <taxon>Thermodesulfobacteriales</taxon>
        <taxon>Thermodesulfatatoraceae</taxon>
        <taxon>Thermodesulfatator</taxon>
    </lineage>
</organism>
<evidence type="ECO:0000256" key="5">
    <source>
        <dbReference type="ARBA" id="ARBA00022840"/>
    </source>
</evidence>
<keyword evidence="4 8" id="KW-0547">Nucleotide-binding</keyword>
<dbReference type="CDD" id="cd00009">
    <property type="entry name" value="AAA"/>
    <property type="match status" value="1"/>
</dbReference>
<dbReference type="PROSITE" id="PS01008">
    <property type="entry name" value="DNAA"/>
    <property type="match status" value="1"/>
</dbReference>
<evidence type="ECO:0000313" key="15">
    <source>
        <dbReference type="Proteomes" id="UP000006793"/>
    </source>
</evidence>
<dbReference type="InterPro" id="IPR010921">
    <property type="entry name" value="Trp_repressor/repl_initiator"/>
</dbReference>
<evidence type="ECO:0000313" key="14">
    <source>
        <dbReference type="EMBL" id="AEH43887.1"/>
    </source>
</evidence>
<comment type="caution">
    <text evidence="8">Lacks conserved residue(s) required for the propagation of feature annotation.</text>
</comment>
<dbReference type="InterPro" id="IPR001957">
    <property type="entry name" value="Chromosome_initiator_DnaA"/>
</dbReference>
<evidence type="ECO:0000256" key="11">
    <source>
        <dbReference type="RuleBase" id="RU004227"/>
    </source>
</evidence>
<dbReference type="InterPro" id="IPR013159">
    <property type="entry name" value="DnaA_C"/>
</dbReference>
<dbReference type="GO" id="GO:0005886">
    <property type="term" value="C:plasma membrane"/>
    <property type="evidence" value="ECO:0007669"/>
    <property type="project" value="TreeGrafter"/>
</dbReference>
<dbReference type="eggNOG" id="COG0593">
    <property type="taxonomic scope" value="Bacteria"/>
</dbReference>
<name>F8A7X1_THEID</name>
<dbReference type="STRING" id="667014.Thein_0001"/>
<dbReference type="OrthoDB" id="9807019at2"/>
<dbReference type="Pfam" id="PF11638">
    <property type="entry name" value="DnaA_N"/>
    <property type="match status" value="1"/>
</dbReference>
<sequence>MEKLWGSILEILRELLPEASFKVWIKPLKYLGLKGNKILIACPNQFSLEWIKENYLPLFEEALKKQRLSLEFEFKVVEENSNNSVIQGELPYDPTRLLGRKLSGRFTFEEFVVGECNRLAYATCWALANKNPKSSIIYLCAGTGLGKSHLSQAIGNYLLKNPGKGGKICYLTAQDFTAHLVRALRQDRLDEFKEKLRKGLEILMLEEVHHFAGKDFTQQELALTLDYLYDAGKIVVFTANRPPQEIERIDDSLRSRFQAGAIVRINPPDYQTRINIIRRKAEKQGIKLNEEVIDYLAQNLRGDIRQIESAIVGLVARSSLLQEPITLSLAQELVQEITPQIPSLTKDFIIDLVCRYFKVSKEDLTSKKRQRKITFSRQVAMYLCRRFTDESLQSIGKLFNKDHATVVYAIKNINKKLSLPGPTKYQIEYLCREIEEYLQPTKLINKEEITADTGQAVSGNPRRLKSL</sequence>
<evidence type="ECO:0000256" key="7">
    <source>
        <dbReference type="ARBA" id="ARBA00023125"/>
    </source>
</evidence>
<reference evidence="15" key="1">
    <citation type="submission" date="2011-04" db="EMBL/GenBank/DDBJ databases">
        <title>The complete genome of Thermodesulfatator indicus DSM 15286.</title>
        <authorList>
            <person name="Lucas S."/>
            <person name="Copeland A."/>
            <person name="Lapidus A."/>
            <person name="Bruce D."/>
            <person name="Goodwin L."/>
            <person name="Pitluck S."/>
            <person name="Peters L."/>
            <person name="Kyrpides N."/>
            <person name="Mavromatis K."/>
            <person name="Pagani I."/>
            <person name="Ivanova N."/>
            <person name="Saunders L."/>
            <person name="Detter J.C."/>
            <person name="Tapia R."/>
            <person name="Han C."/>
            <person name="Land M."/>
            <person name="Hauser L."/>
            <person name="Markowitz V."/>
            <person name="Cheng J.-F."/>
            <person name="Hugenholtz P."/>
            <person name="Woyke T."/>
            <person name="Wu D."/>
            <person name="Spring S."/>
            <person name="Schroeder M."/>
            <person name="Brambilla E."/>
            <person name="Klenk H.-P."/>
            <person name="Eisen J.A."/>
        </authorList>
    </citation>
    <scope>NUCLEOTIDE SEQUENCE [LARGE SCALE GENOMIC DNA]</scope>
    <source>
        <strain evidence="15">DSM 15286 / JCM 11887 / CIR29812</strain>
    </source>
</reference>
<dbReference type="FunCoup" id="F8A7X1">
    <property type="interactions" value="287"/>
</dbReference>
<dbReference type="GO" id="GO:0003688">
    <property type="term" value="F:DNA replication origin binding"/>
    <property type="evidence" value="ECO:0007669"/>
    <property type="project" value="UniProtKB-UniRule"/>
</dbReference>
<keyword evidence="3 8" id="KW-0235">DNA replication</keyword>
<proteinExistence type="inferred from homology"/>
<feature type="binding site" evidence="8">
    <location>
        <position position="146"/>
    </location>
    <ligand>
        <name>ATP</name>
        <dbReference type="ChEBI" id="CHEBI:30616"/>
    </ligand>
</feature>
<dbReference type="GO" id="GO:0005737">
    <property type="term" value="C:cytoplasm"/>
    <property type="evidence" value="ECO:0007669"/>
    <property type="project" value="UniProtKB-SubCell"/>
</dbReference>
<dbReference type="InterPro" id="IPR020591">
    <property type="entry name" value="Chromosome_initiator_DnaA-like"/>
</dbReference>
<evidence type="ECO:0000259" key="13">
    <source>
        <dbReference type="SMART" id="SM00760"/>
    </source>
</evidence>
<dbReference type="AlphaFoldDB" id="F8A7X1"/>
<dbReference type="PRINTS" id="PR00051">
    <property type="entry name" value="DNAA"/>
</dbReference>
<dbReference type="SMART" id="SM00760">
    <property type="entry name" value="Bac_DnaA_C"/>
    <property type="match status" value="1"/>
</dbReference>
<keyword evidence="6 8" id="KW-0446">Lipid-binding</keyword>
<reference evidence="14 15" key="2">
    <citation type="journal article" date="2012" name="Stand. Genomic Sci.">
        <title>Complete genome sequence of the thermophilic sulfate-reducing ocean bacterium Thermodesulfatator indicus type strain (CIR29812(T)).</title>
        <authorList>
            <person name="Anderson I."/>
            <person name="Saunders E."/>
            <person name="Lapidus A."/>
            <person name="Nolan M."/>
            <person name="Lucas S."/>
            <person name="Tice H."/>
            <person name="Del Rio T.G."/>
            <person name="Cheng J.F."/>
            <person name="Han C."/>
            <person name="Tapia R."/>
            <person name="Goodwin L.A."/>
            <person name="Pitluck S."/>
            <person name="Liolios K."/>
            <person name="Mavromatis K."/>
            <person name="Pagani I."/>
            <person name="Ivanova N."/>
            <person name="Mikhailova N."/>
            <person name="Pati A."/>
            <person name="Chen A."/>
            <person name="Palaniappan K."/>
            <person name="Land M."/>
            <person name="Hauser L."/>
            <person name="Jeffries C.D."/>
            <person name="Chang Y.J."/>
            <person name="Brambilla E.M."/>
            <person name="Rohde M."/>
            <person name="Spring S."/>
            <person name="Goker M."/>
            <person name="Detter J.C."/>
            <person name="Woyke T."/>
            <person name="Bristow J."/>
            <person name="Eisen J.A."/>
            <person name="Markowitz V."/>
            <person name="Hugenholtz P."/>
            <person name="Kyrpides N.C."/>
            <person name="Klenk H.P."/>
        </authorList>
    </citation>
    <scope>NUCLEOTIDE SEQUENCE [LARGE SCALE GENOMIC DNA]</scope>
    <source>
        <strain evidence="15">DSM 15286 / JCM 11887 / CIR29812</strain>
    </source>
</reference>
<dbReference type="GO" id="GO:0005524">
    <property type="term" value="F:ATP binding"/>
    <property type="evidence" value="ECO:0007669"/>
    <property type="project" value="UniProtKB-UniRule"/>
</dbReference>
<feature type="binding site" evidence="8">
    <location>
        <position position="148"/>
    </location>
    <ligand>
        <name>ATP</name>
        <dbReference type="ChEBI" id="CHEBI:30616"/>
    </ligand>
</feature>
<dbReference type="GO" id="GO:0006275">
    <property type="term" value="P:regulation of DNA replication"/>
    <property type="evidence" value="ECO:0007669"/>
    <property type="project" value="UniProtKB-UniRule"/>
</dbReference>
<evidence type="ECO:0000259" key="12">
    <source>
        <dbReference type="SMART" id="SM00382"/>
    </source>
</evidence>
<dbReference type="PANTHER" id="PTHR30050">
    <property type="entry name" value="CHROMOSOMAL REPLICATION INITIATOR PROTEIN DNAA"/>
    <property type="match status" value="1"/>
</dbReference>
<evidence type="ECO:0000256" key="10">
    <source>
        <dbReference type="RuleBase" id="RU000577"/>
    </source>
</evidence>
<keyword evidence="5 8" id="KW-0067">ATP-binding</keyword>
<dbReference type="HOGENOM" id="CLU_026910_3_0_0"/>
<dbReference type="GO" id="GO:0006270">
    <property type="term" value="P:DNA replication initiation"/>
    <property type="evidence" value="ECO:0007669"/>
    <property type="project" value="UniProtKB-UniRule"/>
</dbReference>
<comment type="similarity">
    <text evidence="1 8 11">Belongs to the DnaA family.</text>
</comment>
<feature type="region of interest" description="Domain I, interacts with DnaA modulators" evidence="8">
    <location>
        <begin position="1"/>
        <end position="82"/>
    </location>
</feature>
<dbReference type="SUPFAM" id="SSF52540">
    <property type="entry name" value="P-loop containing nucleoside triphosphate hydrolases"/>
    <property type="match status" value="1"/>
</dbReference>
<feature type="region of interest" description="Domain IV, binds dsDNA" evidence="8">
    <location>
        <begin position="319"/>
        <end position="467"/>
    </location>
</feature>
<dbReference type="Gene3D" id="3.40.50.300">
    <property type="entry name" value="P-loop containing nucleotide triphosphate hydrolases"/>
    <property type="match status" value="1"/>
</dbReference>
<dbReference type="InParanoid" id="F8A7X1"/>
<comment type="subunit">
    <text evidence="8">Oligomerizes as a right-handed, spiral filament on DNA at oriC.</text>
</comment>
<feature type="domain" description="AAA+ ATPase" evidence="12">
    <location>
        <begin position="133"/>
        <end position="263"/>
    </location>
</feature>
<dbReference type="PANTHER" id="PTHR30050:SF2">
    <property type="entry name" value="CHROMOSOMAL REPLICATION INITIATOR PROTEIN DNAA"/>
    <property type="match status" value="1"/>
</dbReference>